<dbReference type="SUPFAM" id="SSF46785">
    <property type="entry name" value="Winged helix' DNA-binding domain"/>
    <property type="match status" value="1"/>
</dbReference>
<dbReference type="Proteomes" id="UP001521150">
    <property type="component" value="Unassembled WGS sequence"/>
</dbReference>
<dbReference type="Gene3D" id="1.10.10.10">
    <property type="entry name" value="Winged helix-like DNA-binding domain superfamily/Winged helix DNA-binding domain"/>
    <property type="match status" value="1"/>
</dbReference>
<evidence type="ECO:0000259" key="1">
    <source>
        <dbReference type="PROSITE" id="PS50995"/>
    </source>
</evidence>
<dbReference type="InterPro" id="IPR036388">
    <property type="entry name" value="WH-like_DNA-bd_sf"/>
</dbReference>
<dbReference type="InterPro" id="IPR036390">
    <property type="entry name" value="WH_DNA-bd_sf"/>
</dbReference>
<dbReference type="SMART" id="SM00347">
    <property type="entry name" value="HTH_MARR"/>
    <property type="match status" value="1"/>
</dbReference>
<dbReference type="PANTHER" id="PTHR33164">
    <property type="entry name" value="TRANSCRIPTIONAL REGULATOR, MARR FAMILY"/>
    <property type="match status" value="1"/>
</dbReference>
<gene>
    <name evidence="2" type="ORF">LWC34_13115</name>
</gene>
<accession>A0ABS8Z9H0</accession>
<comment type="caution">
    <text evidence="2">The sequence shown here is derived from an EMBL/GenBank/DDBJ whole genome shotgun (WGS) entry which is preliminary data.</text>
</comment>
<dbReference type="EMBL" id="JAJVCN010000001">
    <property type="protein sequence ID" value="MCE7003759.1"/>
    <property type="molecule type" value="Genomic_DNA"/>
</dbReference>
<dbReference type="InterPro" id="IPR039422">
    <property type="entry name" value="MarR/SlyA-like"/>
</dbReference>
<evidence type="ECO:0000313" key="2">
    <source>
        <dbReference type="EMBL" id="MCE7003759.1"/>
    </source>
</evidence>
<organism evidence="2 3">
    <name type="scientific">Kibdelosporangium philippinense</name>
    <dbReference type="NCBI Taxonomy" id="211113"/>
    <lineage>
        <taxon>Bacteria</taxon>
        <taxon>Bacillati</taxon>
        <taxon>Actinomycetota</taxon>
        <taxon>Actinomycetes</taxon>
        <taxon>Pseudonocardiales</taxon>
        <taxon>Pseudonocardiaceae</taxon>
        <taxon>Kibdelosporangium</taxon>
    </lineage>
</organism>
<sequence>MRLPHRSPLEALYEIVTATTRGAEPALAKLGLTMPTVYVLWAIDPDEPPPTMKTISERIDSTKSNLTFTTERLVELGYLTRTEDPSNRRFRVLSLTPKGRKARKAALDALNAACPLRKLSSRQLDQLFAILGPTLED</sequence>
<name>A0ABS8Z9H0_9PSEU</name>
<dbReference type="PANTHER" id="PTHR33164:SF99">
    <property type="entry name" value="MARR FAMILY REGULATORY PROTEIN"/>
    <property type="match status" value="1"/>
</dbReference>
<feature type="domain" description="HTH marR-type" evidence="1">
    <location>
        <begin position="5"/>
        <end position="136"/>
    </location>
</feature>
<dbReference type="GO" id="GO:0003677">
    <property type="term" value="F:DNA binding"/>
    <property type="evidence" value="ECO:0007669"/>
    <property type="project" value="UniProtKB-KW"/>
</dbReference>
<evidence type="ECO:0000313" key="3">
    <source>
        <dbReference type="Proteomes" id="UP001521150"/>
    </source>
</evidence>
<keyword evidence="2" id="KW-0238">DNA-binding</keyword>
<dbReference type="RefSeq" id="WP_233725321.1">
    <property type="nucleotide sequence ID" value="NZ_JAJVCN010000001.1"/>
</dbReference>
<dbReference type="PROSITE" id="PS50995">
    <property type="entry name" value="HTH_MARR_2"/>
    <property type="match status" value="1"/>
</dbReference>
<dbReference type="Pfam" id="PF12802">
    <property type="entry name" value="MarR_2"/>
    <property type="match status" value="1"/>
</dbReference>
<proteinExistence type="predicted"/>
<reference evidence="2 3" key="1">
    <citation type="submission" date="2021-12" db="EMBL/GenBank/DDBJ databases">
        <title>Genome sequence of Kibdelosporangium philippinense ATCC 49844.</title>
        <authorList>
            <person name="Fedorov E.A."/>
            <person name="Omeragic M."/>
            <person name="Shalygina K.F."/>
            <person name="Maclea K.S."/>
        </authorList>
    </citation>
    <scope>NUCLEOTIDE SEQUENCE [LARGE SCALE GENOMIC DNA]</scope>
    <source>
        <strain evidence="2 3">ATCC 49844</strain>
    </source>
</reference>
<protein>
    <submittedName>
        <fullName evidence="2">Winged helix DNA-binding protein</fullName>
    </submittedName>
</protein>
<keyword evidence="3" id="KW-1185">Reference proteome</keyword>
<dbReference type="InterPro" id="IPR000835">
    <property type="entry name" value="HTH_MarR-typ"/>
</dbReference>